<dbReference type="InterPro" id="IPR008988">
    <property type="entry name" value="Transcriptional_repressor_C"/>
</dbReference>
<proteinExistence type="inferred from homology"/>
<evidence type="ECO:0000256" key="5">
    <source>
        <dbReference type="ARBA" id="ARBA00047846"/>
    </source>
</evidence>
<organism evidence="8">
    <name type="scientific">uncultured Desulfobacterium sp</name>
    <dbReference type="NCBI Taxonomy" id="201089"/>
    <lineage>
        <taxon>Bacteria</taxon>
        <taxon>Pseudomonadati</taxon>
        <taxon>Thermodesulfobacteriota</taxon>
        <taxon>Desulfobacteria</taxon>
        <taxon>Desulfobacterales</taxon>
        <taxon>Desulfobacteriaceae</taxon>
        <taxon>Desulfobacterium</taxon>
        <taxon>environmental samples</taxon>
    </lineage>
</organism>
<dbReference type="InterPro" id="IPR030855">
    <property type="entry name" value="Bifunct_BirA"/>
</dbReference>
<protein>
    <recommendedName>
        <fullName evidence="6">Bifunctional ligase/repressor BirA</fullName>
    </recommendedName>
    <alternativeName>
        <fullName evidence="6">Biotin--[acetyl-CoA-carboxylase] ligase</fullName>
        <ecNumber evidence="6">6.3.4.15</ecNumber>
    </alternativeName>
    <alternativeName>
        <fullName evidence="6">Biotin--protein ligase</fullName>
    </alternativeName>
    <alternativeName>
        <fullName evidence="6">Biotin-[acetyl-CoA carboxylase] synthetase</fullName>
    </alternativeName>
</protein>
<dbReference type="PANTHER" id="PTHR12835">
    <property type="entry name" value="BIOTIN PROTEIN LIGASE"/>
    <property type="match status" value="1"/>
</dbReference>
<dbReference type="Gene3D" id="2.30.30.100">
    <property type="match status" value="1"/>
</dbReference>
<dbReference type="GO" id="GO:0006355">
    <property type="term" value="P:regulation of DNA-templated transcription"/>
    <property type="evidence" value="ECO:0007669"/>
    <property type="project" value="UniProtKB-UniRule"/>
</dbReference>
<dbReference type="InterPro" id="IPR013196">
    <property type="entry name" value="HTH_11"/>
</dbReference>
<comment type="catalytic activity">
    <reaction evidence="5 6">
        <text>biotin + L-lysyl-[protein] + ATP = N(6)-biotinyl-L-lysyl-[protein] + AMP + diphosphate + H(+)</text>
        <dbReference type="Rhea" id="RHEA:11756"/>
        <dbReference type="Rhea" id="RHEA-COMP:9752"/>
        <dbReference type="Rhea" id="RHEA-COMP:10505"/>
        <dbReference type="ChEBI" id="CHEBI:15378"/>
        <dbReference type="ChEBI" id="CHEBI:29969"/>
        <dbReference type="ChEBI" id="CHEBI:30616"/>
        <dbReference type="ChEBI" id="CHEBI:33019"/>
        <dbReference type="ChEBI" id="CHEBI:57586"/>
        <dbReference type="ChEBI" id="CHEBI:83144"/>
        <dbReference type="ChEBI" id="CHEBI:456215"/>
        <dbReference type="EC" id="6.3.4.15"/>
    </reaction>
</comment>
<dbReference type="InterPro" id="IPR004408">
    <property type="entry name" value="Biotin_CoA_COase_ligase"/>
</dbReference>
<dbReference type="CDD" id="cd16442">
    <property type="entry name" value="BPL"/>
    <property type="match status" value="1"/>
</dbReference>
<dbReference type="InterPro" id="IPR003142">
    <property type="entry name" value="BPL_C"/>
</dbReference>
<sequence length="325" mass="35923">MLTKDQLLSYLKKRRGKWVSGELLSNEFSVSRAAIWKHVCKLRDDGCIIESSPKKGYLLNQDPDLIIPNEIRDGLSTSLFGQREIEYFKVLGSTNTKAKELAEGGAAEGSLIIAESQTDGRGRRGRSWLSPAGEGIYATLILRPAMSPAGAPKITLMTAVAVADAILSVAELDVQIKWPNDIMVKGRKLAGILTEISTEMDSINYIVVGLGLNVNNPDFPEELANQATSILIETGRSPSRLCLLKAYLEQFEKYYRMFIQGHFKEIMKRWKELSEIIGREIMIDVVGESHLGKVVDIDDDGVLILQNGKGEIHRIFSGDVTVVSS</sequence>
<dbReference type="PROSITE" id="PS51733">
    <property type="entry name" value="BPL_LPL_CATALYTIC"/>
    <property type="match status" value="1"/>
</dbReference>
<accession>A0A445MU78</accession>
<reference evidence="8" key="1">
    <citation type="submission" date="2018-01" db="EMBL/GenBank/DDBJ databases">
        <authorList>
            <person name="Regsiter A."/>
            <person name="William W."/>
        </authorList>
    </citation>
    <scope>NUCLEOTIDE SEQUENCE</scope>
    <source>
        <strain evidence="8">TRIP AH-1</strain>
    </source>
</reference>
<dbReference type="InterPro" id="IPR036390">
    <property type="entry name" value="WH_DNA-bd_sf"/>
</dbReference>
<keyword evidence="6" id="KW-0238">DNA-binding</keyword>
<evidence type="ECO:0000256" key="6">
    <source>
        <dbReference type="HAMAP-Rule" id="MF_00978"/>
    </source>
</evidence>
<evidence type="ECO:0000256" key="4">
    <source>
        <dbReference type="ARBA" id="ARBA00023267"/>
    </source>
</evidence>
<dbReference type="InterPro" id="IPR036388">
    <property type="entry name" value="WH-like_DNA-bd_sf"/>
</dbReference>
<gene>
    <name evidence="6" type="primary">birA</name>
    <name evidence="8" type="ORF">PITCH_A1640036</name>
</gene>
<feature type="binding site" evidence="6">
    <location>
        <position position="188"/>
    </location>
    <ligand>
        <name>biotin</name>
        <dbReference type="ChEBI" id="CHEBI:57586"/>
    </ligand>
</feature>
<dbReference type="Gene3D" id="3.30.930.10">
    <property type="entry name" value="Bira Bifunctional Protein, Domain 2"/>
    <property type="match status" value="1"/>
</dbReference>
<name>A0A445MU78_9BACT</name>
<evidence type="ECO:0000256" key="3">
    <source>
        <dbReference type="ARBA" id="ARBA00022840"/>
    </source>
</evidence>
<dbReference type="EC" id="6.3.4.15" evidence="6"/>
<dbReference type="EMBL" id="OJIN01000073">
    <property type="protein sequence ID" value="SPD73026.1"/>
    <property type="molecule type" value="Genomic_DNA"/>
</dbReference>
<feature type="DNA-binding region" description="H-T-H motif" evidence="6">
    <location>
        <begin position="21"/>
        <end position="40"/>
    </location>
</feature>
<dbReference type="Pfam" id="PF03099">
    <property type="entry name" value="BPL_LplA_LipB"/>
    <property type="match status" value="1"/>
</dbReference>
<keyword evidence="6" id="KW-0805">Transcription regulation</keyword>
<comment type="similarity">
    <text evidence="6">Belongs to the biotin--protein ligase family.</text>
</comment>
<dbReference type="Gene3D" id="1.10.10.10">
    <property type="entry name" value="Winged helix-like DNA-binding domain superfamily/Winged helix DNA-binding domain"/>
    <property type="match status" value="1"/>
</dbReference>
<dbReference type="PANTHER" id="PTHR12835:SF5">
    <property type="entry name" value="BIOTIN--PROTEIN LIGASE"/>
    <property type="match status" value="1"/>
</dbReference>
<dbReference type="GO" id="GO:0003677">
    <property type="term" value="F:DNA binding"/>
    <property type="evidence" value="ECO:0007669"/>
    <property type="project" value="UniProtKB-UniRule"/>
</dbReference>
<feature type="binding site" evidence="6">
    <location>
        <position position="117"/>
    </location>
    <ligand>
        <name>biotin</name>
        <dbReference type="ChEBI" id="CHEBI:57586"/>
    </ligand>
</feature>
<dbReference type="SUPFAM" id="SSF55681">
    <property type="entry name" value="Class II aaRS and biotin synthetases"/>
    <property type="match status" value="1"/>
</dbReference>
<dbReference type="Pfam" id="PF08279">
    <property type="entry name" value="HTH_11"/>
    <property type="match status" value="1"/>
</dbReference>
<evidence type="ECO:0000256" key="1">
    <source>
        <dbReference type="ARBA" id="ARBA00022598"/>
    </source>
</evidence>
<dbReference type="HAMAP" id="MF_00978">
    <property type="entry name" value="Bifunct_BirA"/>
    <property type="match status" value="1"/>
</dbReference>
<keyword evidence="2 6" id="KW-0547">Nucleotide-binding</keyword>
<keyword evidence="1 6" id="KW-0436">Ligase</keyword>
<feature type="binding site" evidence="6">
    <location>
        <begin position="121"/>
        <end position="123"/>
    </location>
    <ligand>
        <name>biotin</name>
        <dbReference type="ChEBI" id="CHEBI:57586"/>
    </ligand>
</feature>
<dbReference type="InterPro" id="IPR004143">
    <property type="entry name" value="BPL_LPL_catalytic"/>
</dbReference>
<evidence type="ECO:0000313" key="8">
    <source>
        <dbReference type="EMBL" id="SPD73026.1"/>
    </source>
</evidence>
<dbReference type="SUPFAM" id="SSF46785">
    <property type="entry name" value="Winged helix' DNA-binding domain"/>
    <property type="match status" value="1"/>
</dbReference>
<keyword evidence="6" id="KW-0804">Transcription</keyword>
<feature type="domain" description="BPL/LPL catalytic" evidence="7">
    <location>
        <begin position="69"/>
        <end position="259"/>
    </location>
</feature>
<evidence type="ECO:0000259" key="7">
    <source>
        <dbReference type="PROSITE" id="PS51733"/>
    </source>
</evidence>
<dbReference type="GO" id="GO:0005524">
    <property type="term" value="F:ATP binding"/>
    <property type="evidence" value="ECO:0007669"/>
    <property type="project" value="UniProtKB-UniRule"/>
</dbReference>
<dbReference type="AlphaFoldDB" id="A0A445MU78"/>
<feature type="binding site" evidence="6">
    <location>
        <begin position="93"/>
        <end position="95"/>
    </location>
    <ligand>
        <name>biotin</name>
        <dbReference type="ChEBI" id="CHEBI:57586"/>
    </ligand>
</feature>
<keyword evidence="6" id="KW-0678">Repressor</keyword>
<keyword evidence="4 6" id="KW-0092">Biotin</keyword>
<comment type="function">
    <text evidence="6">Acts both as a biotin--[acetyl-CoA-carboxylase] ligase and a repressor.</text>
</comment>
<dbReference type="NCBIfam" id="TIGR00121">
    <property type="entry name" value="birA_ligase"/>
    <property type="match status" value="1"/>
</dbReference>
<dbReference type="InterPro" id="IPR045864">
    <property type="entry name" value="aa-tRNA-synth_II/BPL/LPL"/>
</dbReference>
<keyword evidence="3 6" id="KW-0067">ATP-binding</keyword>
<dbReference type="GO" id="GO:0004077">
    <property type="term" value="F:biotin--[biotin carboxyl-carrier protein] ligase activity"/>
    <property type="evidence" value="ECO:0007669"/>
    <property type="project" value="UniProtKB-UniRule"/>
</dbReference>
<dbReference type="GO" id="GO:0005737">
    <property type="term" value="C:cytoplasm"/>
    <property type="evidence" value="ECO:0007669"/>
    <property type="project" value="TreeGrafter"/>
</dbReference>
<dbReference type="SUPFAM" id="SSF50037">
    <property type="entry name" value="C-terminal domain of transcriptional repressors"/>
    <property type="match status" value="1"/>
</dbReference>
<dbReference type="Pfam" id="PF02237">
    <property type="entry name" value="BPL_C"/>
    <property type="match status" value="1"/>
</dbReference>
<evidence type="ECO:0000256" key="2">
    <source>
        <dbReference type="ARBA" id="ARBA00022741"/>
    </source>
</evidence>